<keyword evidence="7 8" id="KW-0472">Membrane</keyword>
<organism evidence="10 11">
    <name type="scientific">Stella humosa</name>
    <dbReference type="NCBI Taxonomy" id="94"/>
    <lineage>
        <taxon>Bacteria</taxon>
        <taxon>Pseudomonadati</taxon>
        <taxon>Pseudomonadota</taxon>
        <taxon>Alphaproteobacteria</taxon>
        <taxon>Rhodospirillales</taxon>
        <taxon>Stellaceae</taxon>
        <taxon>Stella</taxon>
    </lineage>
</organism>
<keyword evidence="11" id="KW-1185">Reference proteome</keyword>
<dbReference type="PANTHER" id="PTHR33908:SF11">
    <property type="entry name" value="MEMBRANE PROTEIN"/>
    <property type="match status" value="1"/>
</dbReference>
<protein>
    <submittedName>
        <fullName evidence="10">4-amino-4-deoxy-L-arabinose transferase-like glycosyltransferase</fullName>
    </submittedName>
</protein>
<evidence type="ECO:0000256" key="4">
    <source>
        <dbReference type="ARBA" id="ARBA00022679"/>
    </source>
</evidence>
<dbReference type="PANTHER" id="PTHR33908">
    <property type="entry name" value="MANNOSYLTRANSFERASE YKCB-RELATED"/>
    <property type="match status" value="1"/>
</dbReference>
<proteinExistence type="predicted"/>
<keyword evidence="4 10" id="KW-0808">Transferase</keyword>
<evidence type="ECO:0000256" key="8">
    <source>
        <dbReference type="SAM" id="Phobius"/>
    </source>
</evidence>
<keyword evidence="3" id="KW-0328">Glycosyltransferase</keyword>
<keyword evidence="6 8" id="KW-1133">Transmembrane helix</keyword>
<evidence type="ECO:0000313" key="11">
    <source>
        <dbReference type="Proteomes" id="UP000278222"/>
    </source>
</evidence>
<dbReference type="GO" id="GO:0005886">
    <property type="term" value="C:plasma membrane"/>
    <property type="evidence" value="ECO:0007669"/>
    <property type="project" value="UniProtKB-SubCell"/>
</dbReference>
<dbReference type="OrthoDB" id="9811222at2"/>
<accession>A0A3N1L0Z5</accession>
<feature type="transmembrane region" description="Helical" evidence="8">
    <location>
        <begin position="318"/>
        <end position="335"/>
    </location>
</feature>
<comment type="caution">
    <text evidence="10">The sequence shown here is derived from an EMBL/GenBank/DDBJ whole genome shotgun (WGS) entry which is preliminary data.</text>
</comment>
<evidence type="ECO:0000256" key="6">
    <source>
        <dbReference type="ARBA" id="ARBA00022989"/>
    </source>
</evidence>
<evidence type="ECO:0000256" key="2">
    <source>
        <dbReference type="ARBA" id="ARBA00022475"/>
    </source>
</evidence>
<evidence type="ECO:0000256" key="7">
    <source>
        <dbReference type="ARBA" id="ARBA00023136"/>
    </source>
</evidence>
<feature type="transmembrane region" description="Helical" evidence="8">
    <location>
        <begin position="21"/>
        <end position="41"/>
    </location>
</feature>
<comment type="subcellular location">
    <subcellularLocation>
        <location evidence="1">Cell membrane</location>
        <topology evidence="1">Multi-pass membrane protein</topology>
    </subcellularLocation>
</comment>
<reference evidence="10 11" key="1">
    <citation type="submission" date="2018-11" db="EMBL/GenBank/DDBJ databases">
        <title>Genomic Encyclopedia of Type Strains, Phase IV (KMG-IV): sequencing the most valuable type-strain genomes for metagenomic binning, comparative biology and taxonomic classification.</title>
        <authorList>
            <person name="Goeker M."/>
        </authorList>
    </citation>
    <scope>NUCLEOTIDE SEQUENCE [LARGE SCALE GENOMIC DNA]</scope>
    <source>
        <strain evidence="10 11">DSM 5900</strain>
    </source>
</reference>
<feature type="transmembrane region" description="Helical" evidence="8">
    <location>
        <begin position="175"/>
        <end position="199"/>
    </location>
</feature>
<dbReference type="AlphaFoldDB" id="A0A3N1L0Z5"/>
<feature type="transmembrane region" description="Helical" evidence="8">
    <location>
        <begin position="259"/>
        <end position="282"/>
    </location>
</feature>
<dbReference type="GO" id="GO:0009103">
    <property type="term" value="P:lipopolysaccharide biosynthetic process"/>
    <property type="evidence" value="ECO:0007669"/>
    <property type="project" value="UniProtKB-ARBA"/>
</dbReference>
<dbReference type="InterPro" id="IPR038731">
    <property type="entry name" value="RgtA/B/C-like"/>
</dbReference>
<dbReference type="EMBL" id="RJKX01000017">
    <property type="protein sequence ID" value="ROP83185.1"/>
    <property type="molecule type" value="Genomic_DNA"/>
</dbReference>
<feature type="transmembrane region" description="Helical" evidence="8">
    <location>
        <begin position="119"/>
        <end position="140"/>
    </location>
</feature>
<feature type="domain" description="Glycosyltransferase RgtA/B/C/D-like" evidence="9">
    <location>
        <begin position="69"/>
        <end position="228"/>
    </location>
</feature>
<keyword evidence="2" id="KW-1003">Cell membrane</keyword>
<name>A0A3N1L0Z5_9PROT</name>
<feature type="transmembrane region" description="Helical" evidence="8">
    <location>
        <begin position="294"/>
        <end position="312"/>
    </location>
</feature>
<dbReference type="InterPro" id="IPR050297">
    <property type="entry name" value="LipidA_mod_glycosyltrf_83"/>
</dbReference>
<feature type="transmembrane region" description="Helical" evidence="8">
    <location>
        <begin position="211"/>
        <end position="228"/>
    </location>
</feature>
<evidence type="ECO:0000256" key="1">
    <source>
        <dbReference type="ARBA" id="ARBA00004651"/>
    </source>
</evidence>
<dbReference type="Pfam" id="PF13231">
    <property type="entry name" value="PMT_2"/>
    <property type="match status" value="1"/>
</dbReference>
<evidence type="ECO:0000259" key="9">
    <source>
        <dbReference type="Pfam" id="PF13231"/>
    </source>
</evidence>
<sequence length="501" mass="54899">MTKEPPGSPHWATASLRSQEGPGWAAVLALVGLLTALRLAWLATSPIDLYGDEAQYWIWAQDPAFGYYSKPPLVAWAIHLSTALFGPSEFAIKLPSALFHGGTALVLAAIGRDLSGPRVGFWAAVLWAVTPAVQISALIISTDPPMLFFWALALHAFLRALRVEGMGWWVAAGLWAGLGLLSKYAMVYFLLSAALCLAASPGLRPLLWRRLPVTAGVALLLLLPNILWNLGNGLATFRHTGDNANLGGRLFNPDELLEFAGAQFAVFGPVTMLLLLLALHAAWRGQGQPAVRRLAFFVWPTLAVALAIAFLSRAHANWAAPAYVAATVLVADWAVARGWRRLLGWTVAAHAFAGLLLMAGPPLVRQAGYELPARYDPWRRVRGWSDLGRQVTELRRQHPQAGLLVDSRLTLASLVYYVRPFAFDVVKWNPDGVANDHFEMTTRLDPDPVREFVLLSGREDPAEILARFERVVPLGPVVVPIGPDRDRRHHAFLVGGFRGYR</sequence>
<keyword evidence="5 8" id="KW-0812">Transmembrane</keyword>
<dbReference type="GO" id="GO:0016763">
    <property type="term" value="F:pentosyltransferase activity"/>
    <property type="evidence" value="ECO:0007669"/>
    <property type="project" value="TreeGrafter"/>
</dbReference>
<evidence type="ECO:0000256" key="5">
    <source>
        <dbReference type="ARBA" id="ARBA00022692"/>
    </source>
</evidence>
<evidence type="ECO:0000313" key="10">
    <source>
        <dbReference type="EMBL" id="ROP83185.1"/>
    </source>
</evidence>
<feature type="transmembrane region" description="Helical" evidence="8">
    <location>
        <begin position="342"/>
        <end position="364"/>
    </location>
</feature>
<dbReference type="Proteomes" id="UP000278222">
    <property type="component" value="Unassembled WGS sequence"/>
</dbReference>
<gene>
    <name evidence="10" type="ORF">EDC65_4716</name>
</gene>
<evidence type="ECO:0000256" key="3">
    <source>
        <dbReference type="ARBA" id="ARBA00022676"/>
    </source>
</evidence>